<evidence type="ECO:0000313" key="3">
    <source>
        <dbReference type="EMBL" id="SDZ44776.1"/>
    </source>
</evidence>
<reference evidence="4" key="1">
    <citation type="submission" date="2016-10" db="EMBL/GenBank/DDBJ databases">
        <authorList>
            <person name="Varghese N."/>
            <person name="Submissions S."/>
        </authorList>
    </citation>
    <scope>NUCLEOTIDE SEQUENCE [LARGE SCALE GENOMIC DNA]</scope>
    <source>
        <strain evidence="4">DSM 44718</strain>
    </source>
</reference>
<keyword evidence="3" id="KW-0347">Helicase</keyword>
<dbReference type="CDD" id="cd01127">
    <property type="entry name" value="TrwB_TraG_TraD_VirD4"/>
    <property type="match status" value="1"/>
</dbReference>
<dbReference type="EMBL" id="FNQB01000003">
    <property type="protein sequence ID" value="SDZ44776.1"/>
    <property type="molecule type" value="Genomic_DNA"/>
</dbReference>
<organism evidence="3 4">
    <name type="scientific">Asanoa ishikariensis</name>
    <dbReference type="NCBI Taxonomy" id="137265"/>
    <lineage>
        <taxon>Bacteria</taxon>
        <taxon>Bacillati</taxon>
        <taxon>Actinomycetota</taxon>
        <taxon>Actinomycetes</taxon>
        <taxon>Micromonosporales</taxon>
        <taxon>Micromonosporaceae</taxon>
        <taxon>Asanoa</taxon>
    </lineage>
</organism>
<dbReference type="RefSeq" id="WP_239083483.1">
    <property type="nucleotide sequence ID" value="NZ_BOND01000004.1"/>
</dbReference>
<dbReference type="Proteomes" id="UP000199632">
    <property type="component" value="Unassembled WGS sequence"/>
</dbReference>
<dbReference type="InterPro" id="IPR027417">
    <property type="entry name" value="P-loop_NTPase"/>
</dbReference>
<dbReference type="AlphaFoldDB" id="A0A1H3T3C2"/>
<protein>
    <submittedName>
        <fullName evidence="3">DNA helicase HerA, contains HAS-barrel and ATPase domains</fullName>
    </submittedName>
</protein>
<dbReference type="InterPro" id="IPR051162">
    <property type="entry name" value="T4SS_component"/>
</dbReference>
<sequence length="1061" mass="115502">MIPAAERSALEALHFNPAPTPEDIWRPSPYDVPELHERAVKEILSGVGKARRDDTVTPLGVALQGRAGSGKTHLLGAVRETIQRADGGGYFFLVSMINGRTFWESTVQGIIGGLARETLGLGTQLKTFLRRLTPYLGIRPEVRDAVVGNAPLTREHMDAFIAGLRRFDKAVGLECQDTARALVLYGSLDFDQQDVGLAHLISEPAEPTDRAEWGFTPHVRKPQEVVRDISRLIALTLSPSVIAIDQLDTLFAQSAISLTSRDEVLEFGQAAAVGLVADGLLTLRDVTQRTVVVMSCLPDTWELLKRSAPGPVIDRFRETLLPDRINSAEIARMIVEKRFADVYGAHHLSADYPSWPILPAAFDEARRFTPRILLRRVDQHLRRCLDNDEITELQRFSEQSYTSKEDKERERGIEDGSALEELDAMFQRLLQDADVRVALHKHGEDVAMPPLLSAGLRAWIDERSPTGAVYKQDAPPSAKPDLHARLVEVLDEATENEAHWGFRAIAHDNARAVITRIKNACTATGLDRAIPQRRLVLLRRGDWPSGTRTVETVNRFLQDGGVWHRISDSDLKVFDALRRMQTVPHASFGEWLVSRNPASNTRLFQELFGEPAAPLAPDAVPLPSPETDAAQRPSPVSAASSPAPPKGGGRSILLGQVMREETAFAVDLESLRRHTVIFAGSGSGKTVLIRRLVEECARQGVSAIVLDPNNDLARLGDAWPEPPAGWRAGDDQHARDYLEHTDVVVWTPGVSGGRPLSFQPLPDFAPVRDSQDEFDQAVRAAVEALAPRAGVGGATKSAAQGKAVLTEALQAYARGGTVGLEGFTDFLGDLPEDVSRMSRAGKLAHDLSETLKAAMVNDPLFGGKGSSADPGVLLTPPPGKRARVSVISFVGLMSDLEKQGFVNQLQMALFTWLKRHPAGDRPLGGLFIMDEAQTLAPSTGTTASTASTITLASQARKYGLGLVFATQAPKGLHNQISGNATTQFFGLLNAPAQIDAARELAQAKGGRLPDIGLLGSGEFYAAGEGFSFVKVRTPLCLTHHPKAPLTPEEVLERARRQHDRK</sequence>
<dbReference type="SMART" id="SM00382">
    <property type="entry name" value="AAA"/>
    <property type="match status" value="2"/>
</dbReference>
<keyword evidence="3" id="KW-0547">Nucleotide-binding</keyword>
<feature type="compositionally biased region" description="Low complexity" evidence="1">
    <location>
        <begin position="630"/>
        <end position="641"/>
    </location>
</feature>
<dbReference type="GO" id="GO:0004386">
    <property type="term" value="F:helicase activity"/>
    <property type="evidence" value="ECO:0007669"/>
    <property type="project" value="UniProtKB-KW"/>
</dbReference>
<feature type="domain" description="AAA+ ATPase" evidence="2">
    <location>
        <begin position="671"/>
        <end position="991"/>
    </location>
</feature>
<feature type="region of interest" description="Disordered" evidence="1">
    <location>
        <begin position="615"/>
        <end position="651"/>
    </location>
</feature>
<gene>
    <name evidence="3" type="ORF">SAMN05421684_5145</name>
</gene>
<keyword evidence="4" id="KW-1185">Reference proteome</keyword>
<dbReference type="InterPro" id="IPR002789">
    <property type="entry name" value="HerA_central"/>
</dbReference>
<feature type="domain" description="AAA+ ATPase" evidence="2">
    <location>
        <begin position="57"/>
        <end position="326"/>
    </location>
</feature>
<keyword evidence="3" id="KW-0067">ATP-binding</keyword>
<dbReference type="Pfam" id="PF01935">
    <property type="entry name" value="DUF87"/>
    <property type="match status" value="1"/>
</dbReference>
<dbReference type="Gene3D" id="3.40.50.300">
    <property type="entry name" value="P-loop containing nucleotide triphosphate hydrolases"/>
    <property type="match status" value="2"/>
</dbReference>
<name>A0A1H3T3C2_9ACTN</name>
<accession>A0A1H3T3C2</accession>
<keyword evidence="3" id="KW-0378">Hydrolase</keyword>
<evidence type="ECO:0000313" key="4">
    <source>
        <dbReference type="Proteomes" id="UP000199632"/>
    </source>
</evidence>
<evidence type="ECO:0000259" key="2">
    <source>
        <dbReference type="SMART" id="SM00382"/>
    </source>
</evidence>
<dbReference type="STRING" id="137265.SAMN05421684_5145"/>
<proteinExistence type="predicted"/>
<evidence type="ECO:0000256" key="1">
    <source>
        <dbReference type="SAM" id="MobiDB-lite"/>
    </source>
</evidence>
<dbReference type="PANTHER" id="PTHR30121">
    <property type="entry name" value="UNCHARACTERIZED PROTEIN YJGR-RELATED"/>
    <property type="match status" value="1"/>
</dbReference>
<dbReference type="SUPFAM" id="SSF52540">
    <property type="entry name" value="P-loop containing nucleoside triphosphate hydrolases"/>
    <property type="match status" value="2"/>
</dbReference>
<dbReference type="InterPro" id="IPR003593">
    <property type="entry name" value="AAA+_ATPase"/>
</dbReference>
<dbReference type="PANTHER" id="PTHR30121:SF6">
    <property type="entry name" value="SLR6007 PROTEIN"/>
    <property type="match status" value="1"/>
</dbReference>